<sequence length="261" mass="27926">MLKFFIDKIHEESFTLVPRPRIVMTVPMEITEVERKAVEDAALSAGAREAFLVESPIAAAIGAGLPIEDSIGNMIVDIGGGTTQIAVISLSGIVTWKSLTVAGDEMTKNVLQYARDVFNILLGEKVAEEVKCRIGSSLDLGEPLRMTMRGRDLITGLPKEVAVSDGQVREALARSVKTIIENIKATIEVTPPELVADIYERGIILTGGGALLRGLERSISKEADIPVRVAEDPQTSLVRGAGNLLGNEALLKEIALPTTST</sequence>
<dbReference type="PANTHER" id="PTHR42749:SF1">
    <property type="entry name" value="CELL SHAPE-DETERMINING PROTEIN MREB"/>
    <property type="match status" value="1"/>
</dbReference>
<evidence type="ECO:0000313" key="8">
    <source>
        <dbReference type="Proteomes" id="UP000034846"/>
    </source>
</evidence>
<evidence type="ECO:0000313" key="7">
    <source>
        <dbReference type="EMBL" id="KKW28416.1"/>
    </source>
</evidence>
<dbReference type="SUPFAM" id="SSF53067">
    <property type="entry name" value="Actin-like ATPase domain"/>
    <property type="match status" value="2"/>
</dbReference>
<dbReference type="InterPro" id="IPR004753">
    <property type="entry name" value="MreB"/>
</dbReference>
<dbReference type="InterPro" id="IPR043129">
    <property type="entry name" value="ATPase_NBD"/>
</dbReference>
<dbReference type="GO" id="GO:0000902">
    <property type="term" value="P:cell morphogenesis"/>
    <property type="evidence" value="ECO:0007669"/>
    <property type="project" value="InterPro"/>
</dbReference>
<evidence type="ECO:0000256" key="6">
    <source>
        <dbReference type="ARBA" id="ARBA00023458"/>
    </source>
</evidence>
<dbReference type="EMBL" id="LCRD01000073">
    <property type="protein sequence ID" value="KKW28416.1"/>
    <property type="molecule type" value="Genomic_DNA"/>
</dbReference>
<protein>
    <submittedName>
        <fullName evidence="7">Cell shape determining protein, MreB/Mrl family</fullName>
    </submittedName>
</protein>
<dbReference type="GO" id="GO:0008360">
    <property type="term" value="P:regulation of cell shape"/>
    <property type="evidence" value="ECO:0007669"/>
    <property type="project" value="UniProtKB-KW"/>
</dbReference>
<dbReference type="Gene3D" id="3.30.420.40">
    <property type="match status" value="2"/>
</dbReference>
<dbReference type="PATRIC" id="fig|1618989.3.peg.908"/>
<name>A0A0G1XBS5_9BACT</name>
<dbReference type="GO" id="GO:0005524">
    <property type="term" value="F:ATP binding"/>
    <property type="evidence" value="ECO:0007669"/>
    <property type="project" value="UniProtKB-KW"/>
</dbReference>
<dbReference type="InterPro" id="IPR056546">
    <property type="entry name" value="MreB_MamK-like"/>
</dbReference>
<evidence type="ECO:0000256" key="3">
    <source>
        <dbReference type="ARBA" id="ARBA00022741"/>
    </source>
</evidence>
<dbReference type="GO" id="GO:0005737">
    <property type="term" value="C:cytoplasm"/>
    <property type="evidence" value="ECO:0007669"/>
    <property type="project" value="UniProtKB-SubCell"/>
</dbReference>
<gene>
    <name evidence="7" type="ORF">UY72_C0073G0005</name>
</gene>
<keyword evidence="4" id="KW-0067">ATP-binding</keyword>
<keyword evidence="3" id="KW-0547">Nucleotide-binding</keyword>
<dbReference type="PRINTS" id="PR01652">
    <property type="entry name" value="SHAPEPROTEIN"/>
</dbReference>
<comment type="similarity">
    <text evidence="6">Belongs to the FtsA/MreB family.</text>
</comment>
<comment type="subcellular location">
    <subcellularLocation>
        <location evidence="1">Cytoplasm</location>
    </subcellularLocation>
</comment>
<dbReference type="Pfam" id="PF06723">
    <property type="entry name" value="MreB_Mbl"/>
    <property type="match status" value="1"/>
</dbReference>
<evidence type="ECO:0000256" key="1">
    <source>
        <dbReference type="ARBA" id="ARBA00004496"/>
    </source>
</evidence>
<dbReference type="PANTHER" id="PTHR42749">
    <property type="entry name" value="CELL SHAPE-DETERMINING PROTEIN MREB"/>
    <property type="match status" value="1"/>
</dbReference>
<organism evidence="7 8">
    <name type="scientific">Candidatus Uhrbacteria bacterium GW2011_GWD2_52_7</name>
    <dbReference type="NCBI Taxonomy" id="1618989"/>
    <lineage>
        <taxon>Bacteria</taxon>
        <taxon>Candidatus Uhriibacteriota</taxon>
    </lineage>
</organism>
<keyword evidence="2" id="KW-0963">Cytoplasm</keyword>
<proteinExistence type="inferred from homology"/>
<comment type="caution">
    <text evidence="7">The sequence shown here is derived from an EMBL/GenBank/DDBJ whole genome shotgun (WGS) entry which is preliminary data.</text>
</comment>
<evidence type="ECO:0000256" key="5">
    <source>
        <dbReference type="ARBA" id="ARBA00022960"/>
    </source>
</evidence>
<dbReference type="Proteomes" id="UP000034846">
    <property type="component" value="Unassembled WGS sequence"/>
</dbReference>
<dbReference type="NCBIfam" id="NF010539">
    <property type="entry name" value="PRK13927.1"/>
    <property type="match status" value="1"/>
</dbReference>
<reference evidence="7 8" key="1">
    <citation type="journal article" date="2015" name="Nature">
        <title>rRNA introns, odd ribosomes, and small enigmatic genomes across a large radiation of phyla.</title>
        <authorList>
            <person name="Brown C.T."/>
            <person name="Hug L.A."/>
            <person name="Thomas B.C."/>
            <person name="Sharon I."/>
            <person name="Castelle C.J."/>
            <person name="Singh A."/>
            <person name="Wilkins M.J."/>
            <person name="Williams K.H."/>
            <person name="Banfield J.F."/>
        </authorList>
    </citation>
    <scope>NUCLEOTIDE SEQUENCE [LARGE SCALE GENOMIC DNA]</scope>
</reference>
<keyword evidence="5" id="KW-0133">Cell shape</keyword>
<evidence type="ECO:0000256" key="4">
    <source>
        <dbReference type="ARBA" id="ARBA00022840"/>
    </source>
</evidence>
<accession>A0A0G1XBS5</accession>
<evidence type="ECO:0000256" key="2">
    <source>
        <dbReference type="ARBA" id="ARBA00022490"/>
    </source>
</evidence>
<dbReference type="AlphaFoldDB" id="A0A0G1XBS5"/>
<dbReference type="CDD" id="cd10225">
    <property type="entry name" value="ASKHA_NBD_MreB-like"/>
    <property type="match status" value="1"/>
</dbReference>